<protein>
    <submittedName>
        <fullName evidence="2">Uncharacterized protein</fullName>
    </submittedName>
</protein>
<comment type="caution">
    <text evidence="2">The sequence shown here is derived from an EMBL/GenBank/DDBJ whole genome shotgun (WGS) entry which is preliminary data.</text>
</comment>
<dbReference type="EMBL" id="JBHUFL010000011">
    <property type="protein sequence ID" value="MFD1836677.1"/>
    <property type="molecule type" value="Genomic_DNA"/>
</dbReference>
<evidence type="ECO:0000313" key="2">
    <source>
        <dbReference type="EMBL" id="MFD1836677.1"/>
    </source>
</evidence>
<name>A0ABW4Q2R7_9MICO</name>
<organism evidence="2 3">
    <name type="scientific">Brachybacterium rhamnosum</name>
    <dbReference type="NCBI Taxonomy" id="173361"/>
    <lineage>
        <taxon>Bacteria</taxon>
        <taxon>Bacillati</taxon>
        <taxon>Actinomycetota</taxon>
        <taxon>Actinomycetes</taxon>
        <taxon>Micrococcales</taxon>
        <taxon>Dermabacteraceae</taxon>
        <taxon>Brachybacterium</taxon>
    </lineage>
</organism>
<feature type="transmembrane region" description="Helical" evidence="1">
    <location>
        <begin position="26"/>
        <end position="48"/>
    </location>
</feature>
<keyword evidence="3" id="KW-1185">Reference proteome</keyword>
<gene>
    <name evidence="2" type="ORF">ACFSDA_16585</name>
</gene>
<evidence type="ECO:0000313" key="3">
    <source>
        <dbReference type="Proteomes" id="UP001597280"/>
    </source>
</evidence>
<proteinExistence type="predicted"/>
<dbReference type="Proteomes" id="UP001597280">
    <property type="component" value="Unassembled WGS sequence"/>
</dbReference>
<accession>A0ABW4Q2R7</accession>
<keyword evidence="1" id="KW-0472">Membrane</keyword>
<keyword evidence="1" id="KW-1133">Transmembrane helix</keyword>
<keyword evidence="1" id="KW-0812">Transmembrane</keyword>
<reference evidence="3" key="1">
    <citation type="journal article" date="2019" name="Int. J. Syst. Evol. Microbiol.">
        <title>The Global Catalogue of Microorganisms (GCM) 10K type strain sequencing project: providing services to taxonomists for standard genome sequencing and annotation.</title>
        <authorList>
            <consortium name="The Broad Institute Genomics Platform"/>
            <consortium name="The Broad Institute Genome Sequencing Center for Infectious Disease"/>
            <person name="Wu L."/>
            <person name="Ma J."/>
        </authorList>
    </citation>
    <scope>NUCLEOTIDE SEQUENCE [LARGE SCALE GENOMIC DNA]</scope>
    <source>
        <strain evidence="3">JCM 11650</strain>
    </source>
</reference>
<sequence length="198" mass="20123">MSGGTSSAGRARALLRSLRDDPRRRAGAIAFLVVSALWVAVGAGMAIARAEPVGTAIDGGSFTTVSPAGWGARSAPAGAGLTLVAGLESADSTQRISILRSQDGTGPSALCDALQAGSLTQGLAQVGTELADPPPLDGRTTDRRTLEAVPVDAYRADLVCAADGTAAIAVLTESAPATEQEQPEAARQLLEDWSWQEG</sequence>
<dbReference type="RefSeq" id="WP_343906457.1">
    <property type="nucleotide sequence ID" value="NZ_BAAAIS010000006.1"/>
</dbReference>
<evidence type="ECO:0000256" key="1">
    <source>
        <dbReference type="SAM" id="Phobius"/>
    </source>
</evidence>